<dbReference type="SUPFAM" id="SSF117892">
    <property type="entry name" value="Band 7/SPFH domain"/>
    <property type="match status" value="1"/>
</dbReference>
<dbReference type="EMBL" id="CAXDID020000049">
    <property type="protein sequence ID" value="CAL6004286.1"/>
    <property type="molecule type" value="Genomic_DNA"/>
</dbReference>
<dbReference type="EMBL" id="CATOUU010000709">
    <property type="protein sequence ID" value="CAI9942864.1"/>
    <property type="molecule type" value="Genomic_DNA"/>
</dbReference>
<keyword evidence="6" id="KW-1185">Reference proteome</keyword>
<dbReference type="Pfam" id="PF01145">
    <property type="entry name" value="Band_7"/>
    <property type="match status" value="1"/>
</dbReference>
<evidence type="ECO:0000313" key="2">
    <source>
        <dbReference type="EMBL" id="CAI9928877.1"/>
    </source>
</evidence>
<reference evidence="2" key="1">
    <citation type="submission" date="2023-06" db="EMBL/GenBank/DDBJ databases">
        <authorList>
            <person name="Kurt Z."/>
        </authorList>
    </citation>
    <scope>NUCLEOTIDE SEQUENCE</scope>
</reference>
<dbReference type="EMBL" id="CAXDID020000275">
    <property type="protein sequence ID" value="CAL6068801.1"/>
    <property type="molecule type" value="Genomic_DNA"/>
</dbReference>
<protein>
    <recommendedName>
        <fullName evidence="1">Band 7 domain-containing protein</fullName>
    </recommendedName>
</protein>
<reference evidence="4 6" key="2">
    <citation type="submission" date="2024-07" db="EMBL/GenBank/DDBJ databases">
        <authorList>
            <person name="Akdeniz Z."/>
        </authorList>
    </citation>
    <scope>NUCLEOTIDE SEQUENCE [LARGE SCALE GENOMIC DNA]</scope>
</reference>
<evidence type="ECO:0000313" key="4">
    <source>
        <dbReference type="EMBL" id="CAL6004286.1"/>
    </source>
</evidence>
<name>A0AA86P2C7_9EUKA</name>
<evidence type="ECO:0000313" key="6">
    <source>
        <dbReference type="Proteomes" id="UP001642409"/>
    </source>
</evidence>
<gene>
    <name evidence="2" type="ORF">HINF_LOCUS16522</name>
    <name evidence="4" type="ORF">HINF_LOCUS18806</name>
    <name evidence="3" type="ORF">HINF_LOCUS30509</name>
    <name evidence="5" type="ORF">HINF_LOCUS53673</name>
</gene>
<comment type="caution">
    <text evidence="2">The sequence shown here is derived from an EMBL/GenBank/DDBJ whole genome shotgun (WGS) entry which is preliminary data.</text>
</comment>
<dbReference type="Gene3D" id="3.30.479.30">
    <property type="entry name" value="Band 7 domain"/>
    <property type="match status" value="1"/>
</dbReference>
<evidence type="ECO:0000313" key="3">
    <source>
        <dbReference type="EMBL" id="CAI9942864.1"/>
    </source>
</evidence>
<feature type="domain" description="Band 7" evidence="1">
    <location>
        <begin position="345"/>
        <end position="559"/>
    </location>
</feature>
<dbReference type="InterPro" id="IPR001107">
    <property type="entry name" value="Band_7"/>
</dbReference>
<sequence length="708" mass="78826">MEQILNLEQLSLHGKEIIMEQDENAITDKLNSETPIEQLLVAPNVNDANAADHNPRVKSLDKQIVELVNAKHISPFLSLVGTVVIKPYRIGIYDHNGVVEIVGEGRWISLNPRARCVGVYSLNEAQIHYNTFTFVRINKGQYGLALDSGRPIVLSEGIHVRNNLLFQVISIVDVNKEYINHRTIHIIRVPKGQYAKIIENNIPKILKSGLYVVNSNYFVYGGLIDMGAPYICHQTIHVLRVTKDQIRPLTVNNKPYLLKEGSYIFNTQLITVFDPAKVTDSLIKHSTISRFRINNGEIGLAWCDNKPVMIQEPGVYEIDSPNFIFVKTVLTTEKYIQLGSAKRIVVYDGEVGVSYNDGKLDVLQPNTYLFDTTSRIFTNFLSTQQMTQSLSDDNSKNSTIHCDTKDFVEVGIHASVFYRITDAARAITVVGNEEKIKELIRETSIATLQGIIRSSSLNDVAQSKTVHIQGEIQSANSASSNSAQCPAFFDKVHDDFMARLHESFIQRYGIEIANIRIENFKIINVELAKNIQSQALNTAKTQNDLANLEGQQKVQTASQQRDADVMRIKASAEADKLTTETKAKNNAVLTDAQARADSLKIIAKAETEAQLIRADAEAKSRIMIAESEAKAIELKAAAELKRAQALQSTQIGQQLALLQEQMPTIGDALKSVQKVIYMPTDGDMSGLLKLFTLPGMAQPGMILNDHKK</sequence>
<dbReference type="AlphaFoldDB" id="A0AA86P2C7"/>
<proteinExistence type="predicted"/>
<evidence type="ECO:0000313" key="5">
    <source>
        <dbReference type="EMBL" id="CAL6068801.1"/>
    </source>
</evidence>
<dbReference type="EMBL" id="CATOUU010000424">
    <property type="protein sequence ID" value="CAI9928877.1"/>
    <property type="molecule type" value="Genomic_DNA"/>
</dbReference>
<dbReference type="InterPro" id="IPR036013">
    <property type="entry name" value="Band_7/SPFH_dom_sf"/>
</dbReference>
<accession>A0AA86P2C7</accession>
<dbReference type="Proteomes" id="UP001642409">
    <property type="component" value="Unassembled WGS sequence"/>
</dbReference>
<evidence type="ECO:0000259" key="1">
    <source>
        <dbReference type="Pfam" id="PF01145"/>
    </source>
</evidence>
<organism evidence="2">
    <name type="scientific">Hexamita inflata</name>
    <dbReference type="NCBI Taxonomy" id="28002"/>
    <lineage>
        <taxon>Eukaryota</taxon>
        <taxon>Metamonada</taxon>
        <taxon>Diplomonadida</taxon>
        <taxon>Hexamitidae</taxon>
        <taxon>Hexamitinae</taxon>
        <taxon>Hexamita</taxon>
    </lineage>
</organism>